<evidence type="ECO:0000313" key="1">
    <source>
        <dbReference type="EMBL" id="MBO3272224.1"/>
    </source>
</evidence>
<keyword evidence="2" id="KW-1185">Reference proteome</keyword>
<comment type="caution">
    <text evidence="1">The sequence shown here is derived from an EMBL/GenBank/DDBJ whole genome shotgun (WGS) entry which is preliminary data.</text>
</comment>
<gene>
    <name evidence="1" type="ORF">J4D97_16325</name>
</gene>
<name>A0ABS3TEZ0_9BACT</name>
<dbReference type="EMBL" id="JAGETX010000010">
    <property type="protein sequence ID" value="MBO3272224.1"/>
    <property type="molecule type" value="Genomic_DNA"/>
</dbReference>
<accession>A0ABS3TEZ0</accession>
<dbReference type="RefSeq" id="WP_208308498.1">
    <property type="nucleotide sequence ID" value="NZ_JAGETX010000010.1"/>
</dbReference>
<dbReference type="Proteomes" id="UP000670527">
    <property type="component" value="Unassembled WGS sequence"/>
</dbReference>
<sequence length="127" mass="14641">MEYSPAYRTAFGALAHRMRFTHLPTPAVALTRWQETLDTLQANAFYDPSELVAALEQVREPIATFLVAEDLLALPEHAFFVEQIAALDAAFRDLTVDYPAQSGPRRDFRWWCDRVPKRWVNEHGEYS</sequence>
<protein>
    <submittedName>
        <fullName evidence="1">Uncharacterized protein</fullName>
    </submittedName>
</protein>
<proteinExistence type="predicted"/>
<organism evidence="1 2">
    <name type="scientific">Hymenobacter defluvii</name>
    <dbReference type="NCBI Taxonomy" id="2054411"/>
    <lineage>
        <taxon>Bacteria</taxon>
        <taxon>Pseudomonadati</taxon>
        <taxon>Bacteroidota</taxon>
        <taxon>Cytophagia</taxon>
        <taxon>Cytophagales</taxon>
        <taxon>Hymenobacteraceae</taxon>
        <taxon>Hymenobacter</taxon>
    </lineage>
</organism>
<evidence type="ECO:0000313" key="2">
    <source>
        <dbReference type="Proteomes" id="UP000670527"/>
    </source>
</evidence>
<reference evidence="1 2" key="1">
    <citation type="submission" date="2021-03" db="EMBL/GenBank/DDBJ databases">
        <authorList>
            <person name="Kim M.K."/>
        </authorList>
    </citation>
    <scope>NUCLEOTIDE SEQUENCE [LARGE SCALE GENOMIC DNA]</scope>
    <source>
        <strain evidence="1 2">BT507</strain>
    </source>
</reference>